<dbReference type="PRINTS" id="PR00474">
    <property type="entry name" value="GLU5KINASE"/>
</dbReference>
<feature type="domain" description="Aspartate/glutamate/uridylate kinase" evidence="10">
    <location>
        <begin position="26"/>
        <end position="257"/>
    </location>
</feature>
<evidence type="ECO:0000256" key="7">
    <source>
        <dbReference type="ARBA" id="ARBA00022840"/>
    </source>
</evidence>
<dbReference type="Pfam" id="PF00696">
    <property type="entry name" value="AA_kinase"/>
    <property type="match status" value="1"/>
</dbReference>
<evidence type="ECO:0000313" key="11">
    <source>
        <dbReference type="EMBL" id="GLQ27796.1"/>
    </source>
</evidence>
<keyword evidence="6 9" id="KW-0418">Kinase</keyword>
<sequence>MNRDWIATAQTLSQALPYLQRYADATVVIKLGGHAMGSDEAMDEFARDVALMRQVGVNPVIVHGGGPMINNMLDRLNIQSEFKNGKRVTDAPTMEVVEMVLSGLVNSRIVQAISEQGGRAVGLSGKDSGLIICEPEDPELGLVGKPVKIDPRILRDLAEKDIIPVIAPLGMGLDGETFNINGDTAAGAIAAALQADRLLLLTDVAGVKNAEGDVLTELTASQIDAMIADGSIAGGMIPKTQTALDALAGGVRAAVILDGRAPNACLLELFTEHGAGSIIRRG</sequence>
<feature type="binding site" evidence="9">
    <location>
        <position position="179"/>
    </location>
    <ligand>
        <name>substrate</name>
    </ligand>
</feature>
<dbReference type="InterPro" id="IPR037528">
    <property type="entry name" value="ArgB"/>
</dbReference>
<dbReference type="EC" id="2.7.2.8" evidence="9"/>
<dbReference type="InterPro" id="IPR001057">
    <property type="entry name" value="Glu/AcGlu_kinase"/>
</dbReference>
<evidence type="ECO:0000256" key="6">
    <source>
        <dbReference type="ARBA" id="ARBA00022777"/>
    </source>
</evidence>
<comment type="subcellular location">
    <subcellularLocation>
        <location evidence="9">Cytoplasm</location>
    </subcellularLocation>
</comment>
<organism evidence="11 12">
    <name type="scientific">Sulfitobacter pacificus</name>
    <dbReference type="NCBI Taxonomy" id="1499314"/>
    <lineage>
        <taxon>Bacteria</taxon>
        <taxon>Pseudomonadati</taxon>
        <taxon>Pseudomonadota</taxon>
        <taxon>Alphaproteobacteria</taxon>
        <taxon>Rhodobacterales</taxon>
        <taxon>Roseobacteraceae</taxon>
        <taxon>Sulfitobacter</taxon>
    </lineage>
</organism>
<name>A0ABQ5VL74_9RHOB</name>
<comment type="catalytic activity">
    <reaction evidence="8 9">
        <text>N-acetyl-L-glutamate + ATP = N-acetyl-L-glutamyl 5-phosphate + ADP</text>
        <dbReference type="Rhea" id="RHEA:14629"/>
        <dbReference type="ChEBI" id="CHEBI:30616"/>
        <dbReference type="ChEBI" id="CHEBI:44337"/>
        <dbReference type="ChEBI" id="CHEBI:57936"/>
        <dbReference type="ChEBI" id="CHEBI:456216"/>
        <dbReference type="EC" id="2.7.2.8"/>
    </reaction>
</comment>
<comment type="function">
    <text evidence="9">Catalyzes the ATP-dependent phosphorylation of N-acetyl-L-glutamate.</text>
</comment>
<comment type="similarity">
    <text evidence="9">Belongs to the acetylglutamate kinase family. ArgB subfamily.</text>
</comment>
<keyword evidence="7 9" id="KW-0067">ATP-binding</keyword>
<evidence type="ECO:0000259" key="10">
    <source>
        <dbReference type="Pfam" id="PF00696"/>
    </source>
</evidence>
<dbReference type="PIRSF" id="PIRSF000728">
    <property type="entry name" value="NAGK"/>
    <property type="match status" value="1"/>
</dbReference>
<dbReference type="InterPro" id="IPR041727">
    <property type="entry name" value="NAGK-C"/>
</dbReference>
<reference evidence="11" key="1">
    <citation type="journal article" date="2014" name="Int. J. Syst. Evol. Microbiol.">
        <title>Complete genome of a new Firmicutes species belonging to the dominant human colonic microbiota ('Ruminococcus bicirculans') reveals two chromosomes and a selective capacity to utilize plant glucans.</title>
        <authorList>
            <consortium name="NISC Comparative Sequencing Program"/>
            <person name="Wegmann U."/>
            <person name="Louis P."/>
            <person name="Goesmann A."/>
            <person name="Henrissat B."/>
            <person name="Duncan S.H."/>
            <person name="Flint H.J."/>
        </authorList>
    </citation>
    <scope>NUCLEOTIDE SEQUENCE</scope>
    <source>
        <strain evidence="11">NBRC 109915</strain>
    </source>
</reference>
<dbReference type="EMBL" id="BSNL01000001">
    <property type="protein sequence ID" value="GLQ27796.1"/>
    <property type="molecule type" value="Genomic_DNA"/>
</dbReference>
<dbReference type="CDD" id="cd04250">
    <property type="entry name" value="AAK_NAGK-C"/>
    <property type="match status" value="1"/>
</dbReference>
<keyword evidence="9" id="KW-0963">Cytoplasm</keyword>
<keyword evidence="12" id="KW-1185">Reference proteome</keyword>
<dbReference type="Proteomes" id="UP001161388">
    <property type="component" value="Unassembled WGS sequence"/>
</dbReference>
<dbReference type="Gene3D" id="3.40.1160.10">
    <property type="entry name" value="Acetylglutamate kinase-like"/>
    <property type="match status" value="1"/>
</dbReference>
<keyword evidence="3 9" id="KW-0028">Amino-acid biosynthesis</keyword>
<keyword evidence="5 9" id="KW-0547">Nucleotide-binding</keyword>
<evidence type="ECO:0000256" key="3">
    <source>
        <dbReference type="ARBA" id="ARBA00022605"/>
    </source>
</evidence>
<comment type="pathway">
    <text evidence="1 9">Amino-acid biosynthesis; L-arginine biosynthesis; N(2)-acetyl-L-ornithine from L-glutamate: step 2/4.</text>
</comment>
<protein>
    <recommendedName>
        <fullName evidence="9">Acetylglutamate kinase</fullName>
        <ecNumber evidence="9">2.7.2.8</ecNumber>
    </recommendedName>
    <alternativeName>
        <fullName evidence="9">N-acetyl-L-glutamate 5-phosphotransferase</fullName>
    </alternativeName>
    <alternativeName>
        <fullName evidence="9">NAG kinase</fullName>
        <shortName evidence="9">NAGK</shortName>
    </alternativeName>
</protein>
<proteinExistence type="inferred from homology"/>
<evidence type="ECO:0000256" key="5">
    <source>
        <dbReference type="ARBA" id="ARBA00022741"/>
    </source>
</evidence>
<reference evidence="11" key="2">
    <citation type="submission" date="2023-01" db="EMBL/GenBank/DDBJ databases">
        <title>Draft genome sequence of Sulfitobacter pacificus strain NBRC 109915.</title>
        <authorList>
            <person name="Sun Q."/>
            <person name="Mori K."/>
        </authorList>
    </citation>
    <scope>NUCLEOTIDE SEQUENCE</scope>
    <source>
        <strain evidence="11">NBRC 109915</strain>
    </source>
</reference>
<dbReference type="NCBIfam" id="TIGR00761">
    <property type="entry name" value="argB"/>
    <property type="match status" value="1"/>
</dbReference>
<dbReference type="PANTHER" id="PTHR23342:SF0">
    <property type="entry name" value="N-ACETYLGLUTAMATE SYNTHASE, MITOCHONDRIAL"/>
    <property type="match status" value="1"/>
</dbReference>
<dbReference type="InterPro" id="IPR004662">
    <property type="entry name" value="AcgluKinase_fam"/>
</dbReference>
<evidence type="ECO:0000256" key="9">
    <source>
        <dbReference type="HAMAP-Rule" id="MF_00082"/>
    </source>
</evidence>
<evidence type="ECO:0000256" key="8">
    <source>
        <dbReference type="ARBA" id="ARBA00048141"/>
    </source>
</evidence>
<dbReference type="PANTHER" id="PTHR23342">
    <property type="entry name" value="N-ACETYLGLUTAMATE SYNTHASE"/>
    <property type="match status" value="1"/>
</dbReference>
<dbReference type="InterPro" id="IPR036393">
    <property type="entry name" value="AceGlu_kinase-like_sf"/>
</dbReference>
<dbReference type="GO" id="GO:0016301">
    <property type="term" value="F:kinase activity"/>
    <property type="evidence" value="ECO:0007669"/>
    <property type="project" value="UniProtKB-KW"/>
</dbReference>
<gene>
    <name evidence="9 11" type="primary">argB</name>
    <name evidence="11" type="ORF">GCM10007927_25990</name>
</gene>
<feature type="site" description="Transition state stabilizer" evidence="9">
    <location>
        <position position="30"/>
    </location>
</feature>
<feature type="site" description="Transition state stabilizer" evidence="9">
    <location>
        <position position="239"/>
    </location>
</feature>
<dbReference type="HAMAP" id="MF_00082">
    <property type="entry name" value="ArgB"/>
    <property type="match status" value="1"/>
</dbReference>
<dbReference type="SUPFAM" id="SSF53633">
    <property type="entry name" value="Carbamate kinase-like"/>
    <property type="match status" value="1"/>
</dbReference>
<dbReference type="InterPro" id="IPR001048">
    <property type="entry name" value="Asp/Glu/Uridylate_kinase"/>
</dbReference>
<accession>A0ABQ5VL74</accession>
<evidence type="ECO:0000256" key="1">
    <source>
        <dbReference type="ARBA" id="ARBA00004828"/>
    </source>
</evidence>
<keyword evidence="4 9" id="KW-0808">Transferase</keyword>
<feature type="binding site" evidence="9">
    <location>
        <begin position="65"/>
        <end position="66"/>
    </location>
    <ligand>
        <name>substrate</name>
    </ligand>
</feature>
<keyword evidence="2 9" id="KW-0055">Arginine biosynthesis</keyword>
<comment type="caution">
    <text evidence="11">The sequence shown here is derived from an EMBL/GenBank/DDBJ whole genome shotgun (WGS) entry which is preliminary data.</text>
</comment>
<feature type="binding site" evidence="9">
    <location>
        <position position="87"/>
    </location>
    <ligand>
        <name>substrate</name>
    </ligand>
</feature>
<evidence type="ECO:0000313" key="12">
    <source>
        <dbReference type="Proteomes" id="UP001161388"/>
    </source>
</evidence>
<evidence type="ECO:0000256" key="4">
    <source>
        <dbReference type="ARBA" id="ARBA00022679"/>
    </source>
</evidence>
<evidence type="ECO:0000256" key="2">
    <source>
        <dbReference type="ARBA" id="ARBA00022571"/>
    </source>
</evidence>